<dbReference type="AlphaFoldDB" id="A0A5M9MWY1"/>
<dbReference type="EMBL" id="QUQM01000001">
    <property type="protein sequence ID" value="KAA8650476.1"/>
    <property type="molecule type" value="Genomic_DNA"/>
</dbReference>
<evidence type="ECO:0000313" key="2">
    <source>
        <dbReference type="Proteomes" id="UP000324241"/>
    </source>
</evidence>
<evidence type="ECO:0000313" key="1">
    <source>
        <dbReference type="EMBL" id="KAA8650476.1"/>
    </source>
</evidence>
<sequence>MHQDDEDICPDDNLVRYEPVYILMAMQDSFNLAYYQSKILAVSFMAYQHGRILQAHIQSNTTLVVSCSEKFSFESNEVAPTKLLYRWLLVAPISVEPREAAPPKDGHKS</sequence>
<reference evidence="1 2" key="1">
    <citation type="submission" date="2019-08" db="EMBL/GenBank/DDBJ databases">
        <title>The genome sequence of a newly discovered highly antifungal drug resistant Aspergillus species, Aspergillus tanneri NIH 1004.</title>
        <authorList>
            <person name="Mounaud S."/>
            <person name="Singh I."/>
            <person name="Joardar V."/>
            <person name="Pakala S."/>
            <person name="Pakala S."/>
            <person name="Venepally P."/>
            <person name="Chung J.K."/>
            <person name="Losada L."/>
            <person name="Nierman W.C."/>
        </authorList>
    </citation>
    <scope>NUCLEOTIDE SEQUENCE [LARGE SCALE GENOMIC DNA]</scope>
    <source>
        <strain evidence="1 2">NIH1004</strain>
    </source>
</reference>
<dbReference type="OrthoDB" id="4436899at2759"/>
<protein>
    <submittedName>
        <fullName evidence="1">Uncharacterized protein</fullName>
    </submittedName>
</protein>
<dbReference type="RefSeq" id="XP_033429837.1">
    <property type="nucleotide sequence ID" value="XM_033567842.1"/>
</dbReference>
<proteinExistence type="predicted"/>
<comment type="caution">
    <text evidence="1">The sequence shown here is derived from an EMBL/GenBank/DDBJ whole genome shotgun (WGS) entry which is preliminary data.</text>
</comment>
<accession>A0A5M9MWY1</accession>
<gene>
    <name evidence="1" type="ORF">ATNIH1004_003162</name>
</gene>
<dbReference type="Proteomes" id="UP000324241">
    <property type="component" value="Unassembled WGS sequence"/>
</dbReference>
<organism evidence="1 2">
    <name type="scientific">Aspergillus tanneri</name>
    <dbReference type="NCBI Taxonomy" id="1220188"/>
    <lineage>
        <taxon>Eukaryota</taxon>
        <taxon>Fungi</taxon>
        <taxon>Dikarya</taxon>
        <taxon>Ascomycota</taxon>
        <taxon>Pezizomycotina</taxon>
        <taxon>Eurotiomycetes</taxon>
        <taxon>Eurotiomycetidae</taxon>
        <taxon>Eurotiales</taxon>
        <taxon>Aspergillaceae</taxon>
        <taxon>Aspergillus</taxon>
        <taxon>Aspergillus subgen. Circumdati</taxon>
    </lineage>
</organism>
<dbReference type="GeneID" id="54325864"/>
<name>A0A5M9MWY1_9EURO</name>